<keyword evidence="4" id="KW-0804">Transcription</keyword>
<keyword evidence="7" id="KW-1185">Reference proteome</keyword>
<evidence type="ECO:0000313" key="7">
    <source>
        <dbReference type="Proteomes" id="UP000732105"/>
    </source>
</evidence>
<keyword evidence="2" id="KW-0805">Transcription regulation</keyword>
<comment type="caution">
    <text evidence="6">The sequence shown here is derived from an EMBL/GenBank/DDBJ whole genome shotgun (WGS) entry which is preliminary data.</text>
</comment>
<gene>
    <name evidence="6" type="ORF">ELS83_10685</name>
</gene>
<dbReference type="SUPFAM" id="SSF46785">
    <property type="entry name" value="Winged helix' DNA-binding domain"/>
    <property type="match status" value="1"/>
</dbReference>
<keyword evidence="5" id="KW-0175">Coiled coil</keyword>
<evidence type="ECO:0000256" key="2">
    <source>
        <dbReference type="ARBA" id="ARBA00023015"/>
    </source>
</evidence>
<dbReference type="Gene3D" id="1.10.4040.10">
    <property type="entry name" value="Penicillinase repressor domain"/>
    <property type="match status" value="1"/>
</dbReference>
<dbReference type="RefSeq" id="WP_171595581.1">
    <property type="nucleotide sequence ID" value="NZ_RZNH01000016.1"/>
</dbReference>
<proteinExistence type="inferred from homology"/>
<evidence type="ECO:0000313" key="6">
    <source>
        <dbReference type="EMBL" id="NOU60293.1"/>
    </source>
</evidence>
<evidence type="ECO:0000256" key="1">
    <source>
        <dbReference type="ARBA" id="ARBA00011046"/>
    </source>
</evidence>
<organism evidence="6 7">
    <name type="scientific">Marinifilum caeruleilacunae</name>
    <dbReference type="NCBI Taxonomy" id="2499076"/>
    <lineage>
        <taxon>Bacteria</taxon>
        <taxon>Pseudomonadati</taxon>
        <taxon>Bacteroidota</taxon>
        <taxon>Bacteroidia</taxon>
        <taxon>Marinilabiliales</taxon>
        <taxon>Marinifilaceae</taxon>
    </lineage>
</organism>
<dbReference type="InterPro" id="IPR005650">
    <property type="entry name" value="BlaI_family"/>
</dbReference>
<evidence type="ECO:0000256" key="5">
    <source>
        <dbReference type="SAM" id="Coils"/>
    </source>
</evidence>
<sequence>MKELTRAEEQVMQILWELEKANVREVVSHFPDPKPAYTTVATVMNALEKKGFADKIPAGKSHLFAVKISKEDYSGFKAGALVKNYFNGSFSRMASFFAKDNKLSIQELEEMIQIAKDQIDREKDV</sequence>
<dbReference type="InterPro" id="IPR036390">
    <property type="entry name" value="WH_DNA-bd_sf"/>
</dbReference>
<evidence type="ECO:0000256" key="3">
    <source>
        <dbReference type="ARBA" id="ARBA00023125"/>
    </source>
</evidence>
<evidence type="ECO:0000256" key="4">
    <source>
        <dbReference type="ARBA" id="ARBA00023163"/>
    </source>
</evidence>
<keyword evidence="3" id="KW-0238">DNA-binding</keyword>
<dbReference type="EMBL" id="RZNH01000016">
    <property type="protein sequence ID" value="NOU60293.1"/>
    <property type="molecule type" value="Genomic_DNA"/>
</dbReference>
<accession>A0ABX1WWM0</accession>
<name>A0ABX1WWM0_9BACT</name>
<dbReference type="Pfam" id="PF03965">
    <property type="entry name" value="Penicillinase_R"/>
    <property type="match status" value="1"/>
</dbReference>
<comment type="similarity">
    <text evidence="1">Belongs to the BlaI transcriptional regulatory family.</text>
</comment>
<reference evidence="6 7" key="1">
    <citation type="submission" date="2018-12" db="EMBL/GenBank/DDBJ databases">
        <title>Marinifilum JC070 sp. nov., a marine bacterium isolated from Yongle Blue Hole in the South China Sea.</title>
        <authorList>
            <person name="Fu T."/>
        </authorList>
    </citation>
    <scope>NUCLEOTIDE SEQUENCE [LARGE SCALE GENOMIC DNA]</scope>
    <source>
        <strain evidence="6 7">JC070</strain>
    </source>
</reference>
<feature type="coiled-coil region" evidence="5">
    <location>
        <begin position="98"/>
        <end position="125"/>
    </location>
</feature>
<dbReference type="Gene3D" id="1.10.10.10">
    <property type="entry name" value="Winged helix-like DNA-binding domain superfamily/Winged helix DNA-binding domain"/>
    <property type="match status" value="1"/>
</dbReference>
<dbReference type="PIRSF" id="PIRSF019455">
    <property type="entry name" value="CopR_AtkY"/>
    <property type="match status" value="1"/>
</dbReference>
<dbReference type="InterPro" id="IPR036388">
    <property type="entry name" value="WH-like_DNA-bd_sf"/>
</dbReference>
<protein>
    <submittedName>
        <fullName evidence="6">BlaI/MecI/CopY family transcriptional regulator</fullName>
    </submittedName>
</protein>
<dbReference type="Proteomes" id="UP000732105">
    <property type="component" value="Unassembled WGS sequence"/>
</dbReference>